<dbReference type="PANTHER" id="PTHR43685">
    <property type="entry name" value="GLYCOSYLTRANSFERASE"/>
    <property type="match status" value="1"/>
</dbReference>
<evidence type="ECO:0000259" key="1">
    <source>
        <dbReference type="Pfam" id="PF00535"/>
    </source>
</evidence>
<accession>A0A239P2B6</accession>
<organism evidence="2 3">
    <name type="scientific">Streptosporangium subroseum</name>
    <dbReference type="NCBI Taxonomy" id="106412"/>
    <lineage>
        <taxon>Bacteria</taxon>
        <taxon>Bacillati</taxon>
        <taxon>Actinomycetota</taxon>
        <taxon>Actinomycetes</taxon>
        <taxon>Streptosporangiales</taxon>
        <taxon>Streptosporangiaceae</taxon>
        <taxon>Streptosporangium</taxon>
    </lineage>
</organism>
<dbReference type="PANTHER" id="PTHR43685:SF2">
    <property type="entry name" value="GLYCOSYLTRANSFERASE 2-LIKE DOMAIN-CONTAINING PROTEIN"/>
    <property type="match status" value="1"/>
</dbReference>
<dbReference type="GO" id="GO:0016740">
    <property type="term" value="F:transferase activity"/>
    <property type="evidence" value="ECO:0007669"/>
    <property type="project" value="UniProtKB-KW"/>
</dbReference>
<dbReference type="Pfam" id="PF00535">
    <property type="entry name" value="Glycos_transf_2"/>
    <property type="match status" value="1"/>
</dbReference>
<dbReference type="InterPro" id="IPR001173">
    <property type="entry name" value="Glyco_trans_2-like"/>
</dbReference>
<dbReference type="SUPFAM" id="SSF53448">
    <property type="entry name" value="Nucleotide-diphospho-sugar transferases"/>
    <property type="match status" value="1"/>
</dbReference>
<evidence type="ECO:0000313" key="2">
    <source>
        <dbReference type="EMBL" id="SNT61216.1"/>
    </source>
</evidence>
<gene>
    <name evidence="2" type="ORF">SAMN05216276_108230</name>
</gene>
<sequence>MNPSVGVVIPTRGHRPDTLRSAALAVLGQDYPGTVEVVIVVDRGDPIQVTDQMADLMSGQALTAGREQPFSRSAWVMANRLSPGLPGTRNTGIAALGTDLVAFCDDDDQWLPGKISAQVAALEAEPDAEFSSCAIEVEYGSRRVPRLAGTHLITRQHLVRSRMAMVHSSTFLFRRGALWVDESAPNGQNEDWDLALRAAARHPIVHVDRPLVRVRWGGSAYVARWADRIAGLQWMLARHPDLAVDPRGAARIYGQLAFHHAALGQRWEAGRWAWRAFAARRGEPRAPIALAVATGLVSARAMLGLLHHRGHGI</sequence>
<dbReference type="InterPro" id="IPR029044">
    <property type="entry name" value="Nucleotide-diphossugar_trans"/>
</dbReference>
<proteinExistence type="predicted"/>
<dbReference type="AlphaFoldDB" id="A0A239P2B6"/>
<evidence type="ECO:0000313" key="3">
    <source>
        <dbReference type="Proteomes" id="UP000198282"/>
    </source>
</evidence>
<protein>
    <submittedName>
        <fullName evidence="2">Glycosyltransferase involved in cell wall bisynthesis</fullName>
    </submittedName>
</protein>
<keyword evidence="3" id="KW-1185">Reference proteome</keyword>
<feature type="domain" description="Glycosyltransferase 2-like" evidence="1">
    <location>
        <begin position="7"/>
        <end position="179"/>
    </location>
</feature>
<reference evidence="2 3" key="1">
    <citation type="submission" date="2017-06" db="EMBL/GenBank/DDBJ databases">
        <authorList>
            <person name="Kim H.J."/>
            <person name="Triplett B.A."/>
        </authorList>
    </citation>
    <scope>NUCLEOTIDE SEQUENCE [LARGE SCALE GENOMIC DNA]</scope>
    <source>
        <strain evidence="2 3">CGMCC 4.2132</strain>
    </source>
</reference>
<keyword evidence="2" id="KW-0808">Transferase</keyword>
<name>A0A239P2B6_9ACTN</name>
<dbReference type="Proteomes" id="UP000198282">
    <property type="component" value="Unassembled WGS sequence"/>
</dbReference>
<dbReference type="EMBL" id="FZOD01000082">
    <property type="protein sequence ID" value="SNT61216.1"/>
    <property type="molecule type" value="Genomic_DNA"/>
</dbReference>
<dbReference type="Gene3D" id="3.90.550.10">
    <property type="entry name" value="Spore Coat Polysaccharide Biosynthesis Protein SpsA, Chain A"/>
    <property type="match status" value="1"/>
</dbReference>
<dbReference type="RefSeq" id="WP_089213087.1">
    <property type="nucleotide sequence ID" value="NZ_FZOD01000082.1"/>
</dbReference>
<dbReference type="CDD" id="cd00761">
    <property type="entry name" value="Glyco_tranf_GTA_type"/>
    <property type="match status" value="1"/>
</dbReference>
<dbReference type="InterPro" id="IPR050834">
    <property type="entry name" value="Glycosyltransf_2"/>
</dbReference>
<dbReference type="OrthoDB" id="153025at2"/>